<reference evidence="13 14" key="1">
    <citation type="submission" date="2024-04" db="EMBL/GenBank/DDBJ databases">
        <authorList>
            <person name="Fracassetti M."/>
        </authorList>
    </citation>
    <scope>NUCLEOTIDE SEQUENCE [LARGE SCALE GENOMIC DNA]</scope>
</reference>
<dbReference type="GO" id="GO:0008289">
    <property type="term" value="F:lipid binding"/>
    <property type="evidence" value="ECO:0007669"/>
    <property type="project" value="InterPro"/>
</dbReference>
<feature type="compositionally biased region" description="Polar residues" evidence="9">
    <location>
        <begin position="108"/>
        <end position="134"/>
    </location>
</feature>
<keyword evidence="10" id="KW-0812">Transmembrane</keyword>
<dbReference type="Pfam" id="PF14368">
    <property type="entry name" value="LTP_2"/>
    <property type="match status" value="1"/>
</dbReference>
<evidence type="ECO:0000256" key="1">
    <source>
        <dbReference type="ARBA" id="ARBA00004609"/>
    </source>
</evidence>
<keyword evidence="10" id="KW-0472">Membrane</keyword>
<keyword evidence="14" id="KW-1185">Reference proteome</keyword>
<keyword evidence="5 11" id="KW-0732">Signal</keyword>
<proteinExistence type="inferred from homology"/>
<dbReference type="InterPro" id="IPR036312">
    <property type="entry name" value="Bifun_inhib/LTP/seed_sf"/>
</dbReference>
<evidence type="ECO:0000256" key="5">
    <source>
        <dbReference type="ARBA" id="ARBA00022729"/>
    </source>
</evidence>
<evidence type="ECO:0000256" key="10">
    <source>
        <dbReference type="SAM" id="Phobius"/>
    </source>
</evidence>
<gene>
    <name evidence="13" type="ORF">LTRI10_LOCUS37007</name>
</gene>
<keyword evidence="8" id="KW-0449">Lipoprotein</keyword>
<dbReference type="EMBL" id="OZ034819">
    <property type="protein sequence ID" value="CAL1396652.1"/>
    <property type="molecule type" value="Genomic_DNA"/>
</dbReference>
<name>A0AAV2FF28_9ROSI</name>
<feature type="signal peptide" evidence="11">
    <location>
        <begin position="1"/>
        <end position="28"/>
    </location>
</feature>
<comment type="similarity">
    <text evidence="2">Belongs to the plant LTP family.</text>
</comment>
<evidence type="ECO:0000256" key="9">
    <source>
        <dbReference type="SAM" id="MobiDB-lite"/>
    </source>
</evidence>
<dbReference type="InterPro" id="IPR043325">
    <property type="entry name" value="LTSS"/>
</dbReference>
<feature type="chain" id="PRO_5043382430" description="Bifunctional inhibitor/plant lipid transfer protein/seed storage helical domain-containing protein" evidence="11">
    <location>
        <begin position="29"/>
        <end position="168"/>
    </location>
</feature>
<feature type="region of interest" description="Disordered" evidence="9">
    <location>
        <begin position="108"/>
        <end position="139"/>
    </location>
</feature>
<evidence type="ECO:0000256" key="8">
    <source>
        <dbReference type="ARBA" id="ARBA00023288"/>
    </source>
</evidence>
<evidence type="ECO:0000259" key="12">
    <source>
        <dbReference type="SMART" id="SM00499"/>
    </source>
</evidence>
<evidence type="ECO:0000256" key="7">
    <source>
        <dbReference type="ARBA" id="ARBA00023180"/>
    </source>
</evidence>
<keyword evidence="3" id="KW-1003">Cell membrane</keyword>
<organism evidence="13 14">
    <name type="scientific">Linum trigynum</name>
    <dbReference type="NCBI Taxonomy" id="586398"/>
    <lineage>
        <taxon>Eukaryota</taxon>
        <taxon>Viridiplantae</taxon>
        <taxon>Streptophyta</taxon>
        <taxon>Embryophyta</taxon>
        <taxon>Tracheophyta</taxon>
        <taxon>Spermatophyta</taxon>
        <taxon>Magnoliopsida</taxon>
        <taxon>eudicotyledons</taxon>
        <taxon>Gunneridae</taxon>
        <taxon>Pentapetalae</taxon>
        <taxon>rosids</taxon>
        <taxon>fabids</taxon>
        <taxon>Malpighiales</taxon>
        <taxon>Linaceae</taxon>
        <taxon>Linum</taxon>
    </lineage>
</organism>
<evidence type="ECO:0000256" key="2">
    <source>
        <dbReference type="ARBA" id="ARBA00009748"/>
    </source>
</evidence>
<dbReference type="GO" id="GO:0006869">
    <property type="term" value="P:lipid transport"/>
    <property type="evidence" value="ECO:0007669"/>
    <property type="project" value="InterPro"/>
</dbReference>
<dbReference type="AlphaFoldDB" id="A0AAV2FF28"/>
<sequence length="168" mass="17303">MAATRTGALNMGIVFLTMQLLWPGGSRAQSPDCSTALTTLTPCLPYITDKSSTPEENCCTKLKDVVSSSPLCLCQVVDGSFGVSGINRTRAMELPAACNLQTPPASRCNATSPSGSPLTATPSSPEVSGSVPATASSDGSSIKASSSLLLLFFFIITASYCSSASMIY</sequence>
<evidence type="ECO:0000256" key="11">
    <source>
        <dbReference type="SAM" id="SignalP"/>
    </source>
</evidence>
<accession>A0AAV2FF28</accession>
<dbReference type="PANTHER" id="PTHR33044">
    <property type="entry name" value="BIFUNCTIONAL INHIBITOR/LIPID-TRANSFER PROTEIN/SEED STORAGE 2S ALBUMIN SUPERFAMILY PROTEIN-RELATED"/>
    <property type="match status" value="1"/>
</dbReference>
<evidence type="ECO:0000256" key="6">
    <source>
        <dbReference type="ARBA" id="ARBA00023157"/>
    </source>
</evidence>
<keyword evidence="6" id="KW-1015">Disulfide bond</keyword>
<evidence type="ECO:0000256" key="3">
    <source>
        <dbReference type="ARBA" id="ARBA00022475"/>
    </source>
</evidence>
<dbReference type="InterPro" id="IPR000528">
    <property type="entry name" value="Plant_nsLTP"/>
</dbReference>
<protein>
    <recommendedName>
        <fullName evidence="12">Bifunctional inhibitor/plant lipid transfer protein/seed storage helical domain-containing protein</fullName>
    </recommendedName>
</protein>
<dbReference type="FunFam" id="1.10.110.10:FF:000001">
    <property type="entry name" value="Bifunctional inhibitor/lipid-transfer protein/seed storage 2S albumin superfamily protein"/>
    <property type="match status" value="1"/>
</dbReference>
<keyword evidence="4" id="KW-0336">GPI-anchor</keyword>
<dbReference type="SMART" id="SM00499">
    <property type="entry name" value="AAI"/>
    <property type="match status" value="1"/>
</dbReference>
<dbReference type="GO" id="GO:0005886">
    <property type="term" value="C:plasma membrane"/>
    <property type="evidence" value="ECO:0007669"/>
    <property type="project" value="UniProtKB-SubCell"/>
</dbReference>
<keyword evidence="7" id="KW-0325">Glycoprotein</keyword>
<feature type="transmembrane region" description="Helical" evidence="10">
    <location>
        <begin position="148"/>
        <end position="167"/>
    </location>
</feature>
<dbReference type="GO" id="GO:0098552">
    <property type="term" value="C:side of membrane"/>
    <property type="evidence" value="ECO:0007669"/>
    <property type="project" value="UniProtKB-KW"/>
</dbReference>
<keyword evidence="10" id="KW-1133">Transmembrane helix</keyword>
<evidence type="ECO:0000313" key="14">
    <source>
        <dbReference type="Proteomes" id="UP001497516"/>
    </source>
</evidence>
<evidence type="ECO:0000313" key="13">
    <source>
        <dbReference type="EMBL" id="CAL1396652.1"/>
    </source>
</evidence>
<dbReference type="Proteomes" id="UP001497516">
    <property type="component" value="Chromosome 6"/>
</dbReference>
<dbReference type="CDD" id="cd00010">
    <property type="entry name" value="AAI_LTSS"/>
    <property type="match status" value="1"/>
</dbReference>
<dbReference type="PRINTS" id="PR00382">
    <property type="entry name" value="LIPIDTRNSFER"/>
</dbReference>
<dbReference type="InterPro" id="IPR016140">
    <property type="entry name" value="Bifunc_inhib/LTP/seed_store"/>
</dbReference>
<evidence type="ECO:0000256" key="4">
    <source>
        <dbReference type="ARBA" id="ARBA00022622"/>
    </source>
</evidence>
<dbReference type="Gene3D" id="1.10.110.10">
    <property type="entry name" value="Plant lipid-transfer and hydrophobic proteins"/>
    <property type="match status" value="1"/>
</dbReference>
<feature type="domain" description="Bifunctional inhibitor/plant lipid transfer protein/seed storage helical" evidence="12">
    <location>
        <begin position="33"/>
        <end position="108"/>
    </location>
</feature>
<dbReference type="SUPFAM" id="SSF47699">
    <property type="entry name" value="Bifunctional inhibitor/lipid-transfer protein/seed storage 2S albumin"/>
    <property type="match status" value="1"/>
</dbReference>
<comment type="subcellular location">
    <subcellularLocation>
        <location evidence="1">Cell membrane</location>
        <topology evidence="1">Lipid-anchor</topology>
        <topology evidence="1">GPI-anchor</topology>
    </subcellularLocation>
</comment>